<dbReference type="PANTHER" id="PTHR33878">
    <property type="entry name" value="OS08G0559000 PROTEIN"/>
    <property type="match status" value="1"/>
</dbReference>
<comment type="caution">
    <text evidence="3">The sequence shown here is derived from an EMBL/GenBank/DDBJ whole genome shotgun (WGS) entry which is preliminary data.</text>
</comment>
<organism evidence="3 4">
    <name type="scientific">Salvia divinorum</name>
    <name type="common">Maria pastora</name>
    <name type="synonym">Diviner's sage</name>
    <dbReference type="NCBI Taxonomy" id="28513"/>
    <lineage>
        <taxon>Eukaryota</taxon>
        <taxon>Viridiplantae</taxon>
        <taxon>Streptophyta</taxon>
        <taxon>Embryophyta</taxon>
        <taxon>Tracheophyta</taxon>
        <taxon>Spermatophyta</taxon>
        <taxon>Magnoliopsida</taxon>
        <taxon>eudicotyledons</taxon>
        <taxon>Gunneridae</taxon>
        <taxon>Pentapetalae</taxon>
        <taxon>asterids</taxon>
        <taxon>lamiids</taxon>
        <taxon>Lamiales</taxon>
        <taxon>Lamiaceae</taxon>
        <taxon>Nepetoideae</taxon>
        <taxon>Mentheae</taxon>
        <taxon>Salviinae</taxon>
        <taxon>Salvia</taxon>
        <taxon>Salvia subgen. Calosphace</taxon>
    </lineage>
</organism>
<gene>
    <name evidence="3" type="ORF">AAHA92_08727</name>
</gene>
<evidence type="ECO:0008006" key="5">
    <source>
        <dbReference type="Google" id="ProtNLM"/>
    </source>
</evidence>
<dbReference type="Proteomes" id="UP001567538">
    <property type="component" value="Unassembled WGS sequence"/>
</dbReference>
<keyword evidence="2" id="KW-0812">Transmembrane</keyword>
<dbReference type="PANTHER" id="PTHR33878:SF1">
    <property type="entry name" value="OS08G0559000 PROTEIN"/>
    <property type="match status" value="1"/>
</dbReference>
<accession>A0ABD1HT75</accession>
<name>A0ABD1HT75_SALDI</name>
<proteinExistence type="predicted"/>
<evidence type="ECO:0000313" key="4">
    <source>
        <dbReference type="Proteomes" id="UP001567538"/>
    </source>
</evidence>
<dbReference type="InterPro" id="IPR045284">
    <property type="entry name" value="At2g27730-like"/>
</dbReference>
<dbReference type="AlphaFoldDB" id="A0ABD1HT75"/>
<keyword evidence="2" id="KW-1133">Transmembrane helix</keyword>
<keyword evidence="4" id="KW-1185">Reference proteome</keyword>
<evidence type="ECO:0000313" key="3">
    <source>
        <dbReference type="EMBL" id="KAL1558236.1"/>
    </source>
</evidence>
<evidence type="ECO:0000256" key="1">
    <source>
        <dbReference type="SAM" id="MobiDB-lite"/>
    </source>
</evidence>
<protein>
    <recommendedName>
        <fullName evidence="5">Copper ion binding protein</fullName>
    </recommendedName>
</protein>
<dbReference type="EMBL" id="JBEAFC010000004">
    <property type="protein sequence ID" value="KAL1558236.1"/>
    <property type="molecule type" value="Genomic_DNA"/>
</dbReference>
<reference evidence="3 4" key="1">
    <citation type="submission" date="2024-06" db="EMBL/GenBank/DDBJ databases">
        <title>A chromosome level genome sequence of Diviner's sage (Salvia divinorum).</title>
        <authorList>
            <person name="Ford S.A."/>
            <person name="Ro D.-K."/>
            <person name="Ness R.W."/>
            <person name="Phillips M.A."/>
        </authorList>
    </citation>
    <scope>NUCLEOTIDE SEQUENCE [LARGE SCALE GENOMIC DNA]</scope>
    <source>
        <strain evidence="3">SAF-2024a</strain>
        <tissue evidence="3">Leaf</tissue>
    </source>
</reference>
<feature type="compositionally biased region" description="Low complexity" evidence="1">
    <location>
        <begin position="82"/>
        <end position="93"/>
    </location>
</feature>
<keyword evidence="2" id="KW-0472">Membrane</keyword>
<sequence length="131" mass="14062">MAIRMAARYVSRRLSSNGKVLSEEEKAAENIYIKLSCQKTNNLPSKLEIPNVHVADEKMEQEKLEKLAQKGPASGSVADAKPTGTGTSTSETPNVSTDKHKNYGVVAGIATAVAAVGWYMGSKKKPVEVQD</sequence>
<feature type="transmembrane region" description="Helical" evidence="2">
    <location>
        <begin position="103"/>
        <end position="121"/>
    </location>
</feature>
<evidence type="ECO:0000256" key="2">
    <source>
        <dbReference type="SAM" id="Phobius"/>
    </source>
</evidence>
<feature type="region of interest" description="Disordered" evidence="1">
    <location>
        <begin position="60"/>
        <end position="101"/>
    </location>
</feature>